<evidence type="ECO:0000313" key="1">
    <source>
        <dbReference type="EMBL" id="CAG6511566.1"/>
    </source>
</evidence>
<dbReference type="EMBL" id="HBUE01044403">
    <property type="protein sequence ID" value="CAG6461967.1"/>
    <property type="molecule type" value="Transcribed_RNA"/>
</dbReference>
<dbReference type="EMBL" id="HBUE01044402">
    <property type="protein sequence ID" value="CAG6461965.1"/>
    <property type="molecule type" value="Transcribed_RNA"/>
</dbReference>
<protein>
    <submittedName>
        <fullName evidence="1">(northern house mosquito) hypothetical protein</fullName>
    </submittedName>
</protein>
<sequence>MINFIPLASSKSILALRLAPTLPVGGPHGLKLLRIVRRLRRQVRNVRFPLAGAAPVPGEMSRRHEARLLLQLAAQKVLLRGDNVRRADVDDVDLVQAGPFGLVAADKRGQGAFVCEIFRFRLCFWNGCHLTVVAAGTGLRLLFLGSFKLLDYFSHPGGSLGYHRVDFVGANLRQGFLLVEGEEVHLFIVAIVTFHGFGVHLLRGWLLDGFLLGVDISRSIGHRIRYQTINDGFARRCR</sequence>
<proteinExistence type="predicted"/>
<dbReference type="AlphaFoldDB" id="A0A8D8DKY2"/>
<reference evidence="1" key="1">
    <citation type="submission" date="2021-05" db="EMBL/GenBank/DDBJ databases">
        <authorList>
            <person name="Alioto T."/>
            <person name="Alioto T."/>
            <person name="Gomez Garrido J."/>
        </authorList>
    </citation>
    <scope>NUCLEOTIDE SEQUENCE</scope>
</reference>
<organism evidence="1">
    <name type="scientific">Culex pipiens</name>
    <name type="common">House mosquito</name>
    <dbReference type="NCBI Taxonomy" id="7175"/>
    <lineage>
        <taxon>Eukaryota</taxon>
        <taxon>Metazoa</taxon>
        <taxon>Ecdysozoa</taxon>
        <taxon>Arthropoda</taxon>
        <taxon>Hexapoda</taxon>
        <taxon>Insecta</taxon>
        <taxon>Pterygota</taxon>
        <taxon>Neoptera</taxon>
        <taxon>Endopterygota</taxon>
        <taxon>Diptera</taxon>
        <taxon>Nematocera</taxon>
        <taxon>Culicoidea</taxon>
        <taxon>Culicidae</taxon>
        <taxon>Culicinae</taxon>
        <taxon>Culicini</taxon>
        <taxon>Culex</taxon>
        <taxon>Culex</taxon>
    </lineage>
</organism>
<accession>A0A8D8DKY2</accession>
<dbReference type="EMBL" id="HBUE01163856">
    <property type="protein sequence ID" value="CAG6511566.1"/>
    <property type="molecule type" value="Transcribed_RNA"/>
</dbReference>
<dbReference type="EMBL" id="HBUE01269104">
    <property type="protein sequence ID" value="CAG6562997.1"/>
    <property type="molecule type" value="Transcribed_RNA"/>
</dbReference>
<name>A0A8D8DKY2_CULPI</name>